<evidence type="ECO:0000313" key="2">
    <source>
        <dbReference type="Ensembl" id="ENSCPBP00000019754.1"/>
    </source>
</evidence>
<protein>
    <submittedName>
        <fullName evidence="2">Uncharacterized protein</fullName>
    </submittedName>
</protein>
<feature type="compositionally biased region" description="Basic and acidic residues" evidence="1">
    <location>
        <begin position="236"/>
        <end position="251"/>
    </location>
</feature>
<keyword evidence="3" id="KW-1185">Reference proteome</keyword>
<dbReference type="GO" id="GO:0007229">
    <property type="term" value="P:integrin-mediated signaling pathway"/>
    <property type="evidence" value="ECO:0007669"/>
    <property type="project" value="InterPro"/>
</dbReference>
<accession>A0A8C3P6Q6</accession>
<dbReference type="GO" id="GO:0072659">
    <property type="term" value="P:protein localization to plasma membrane"/>
    <property type="evidence" value="ECO:0007669"/>
    <property type="project" value="TreeGrafter"/>
</dbReference>
<dbReference type="GO" id="GO:0050852">
    <property type="term" value="P:T cell receptor signaling pathway"/>
    <property type="evidence" value="ECO:0007669"/>
    <property type="project" value="TreeGrafter"/>
</dbReference>
<evidence type="ECO:0000313" key="3">
    <source>
        <dbReference type="Proteomes" id="UP000694380"/>
    </source>
</evidence>
<dbReference type="InterPro" id="IPR043443">
    <property type="entry name" value="FYB1/2-like"/>
</dbReference>
<dbReference type="GeneTree" id="ENSGT01010000222787"/>
<evidence type="ECO:0000256" key="1">
    <source>
        <dbReference type="SAM" id="MobiDB-lite"/>
    </source>
</evidence>
<organism evidence="2 3">
    <name type="scientific">Chrysemys picta bellii</name>
    <name type="common">Western painted turtle</name>
    <name type="synonym">Emys bellii</name>
    <dbReference type="NCBI Taxonomy" id="8478"/>
    <lineage>
        <taxon>Eukaryota</taxon>
        <taxon>Metazoa</taxon>
        <taxon>Chordata</taxon>
        <taxon>Craniata</taxon>
        <taxon>Vertebrata</taxon>
        <taxon>Euteleostomi</taxon>
        <taxon>Archelosauria</taxon>
        <taxon>Testudinata</taxon>
        <taxon>Testudines</taxon>
        <taxon>Cryptodira</taxon>
        <taxon>Durocryptodira</taxon>
        <taxon>Testudinoidea</taxon>
        <taxon>Emydidae</taxon>
        <taxon>Chrysemys</taxon>
    </lineage>
</organism>
<feature type="region of interest" description="Disordered" evidence="1">
    <location>
        <begin position="1"/>
        <end position="33"/>
    </location>
</feature>
<dbReference type="Ensembl" id="ENSCPBT00000023248.1">
    <property type="protein sequence ID" value="ENSCPBP00000019754.1"/>
    <property type="gene ID" value="ENSCPBG00000014235.1"/>
</dbReference>
<reference evidence="2" key="2">
    <citation type="submission" date="2025-09" db="UniProtKB">
        <authorList>
            <consortium name="Ensembl"/>
        </authorList>
    </citation>
    <scope>IDENTIFICATION</scope>
</reference>
<dbReference type="OMA" id="REQFCSA"/>
<feature type="region of interest" description="Disordered" evidence="1">
    <location>
        <begin position="174"/>
        <end position="277"/>
    </location>
</feature>
<dbReference type="PANTHER" id="PTHR16830:SF1">
    <property type="entry name" value="FYN-BINDING PROTEIN 2"/>
    <property type="match status" value="1"/>
</dbReference>
<name>A0A8C3P6Q6_CHRPI</name>
<dbReference type="GO" id="GO:0005886">
    <property type="term" value="C:plasma membrane"/>
    <property type="evidence" value="ECO:0007669"/>
    <property type="project" value="InterPro"/>
</dbReference>
<sequence>SNFSNTVPQPPKKPPAESLHLPSSDTKGVSSPRILNQGKVLVLEQKREQFCSAVHSSERMQSKPFVLPRVKHVNLYLAGKNEDPKNKAVEGALCGDAPPRGDSQKPRPTSCISQQASVNANSEEELLNSFHHTLQIWESASAQNDRKCAVLPPSQCISGNPSAQPRVLNTTLGAESNKVRSAGKEQVLDFSTQKKVLPTSRMPILPQTSSPLRPSSGYKSTEQSPKTTGFSQLAYDPHKPKRQLDVKDRKPPKVKPLPSVESLGSPPKKPLRPPKVNLGAFRQSAPHVTAVEDDYLAPENAESEELHNYEETISYVKRSGNSLTSCAIQDIADCESVKPMNIGRASLKFTLNYFKSKNTYFKHCSKCNYCHSVTCLL</sequence>
<feature type="compositionally biased region" description="Polar residues" evidence="1">
    <location>
        <begin position="206"/>
        <end position="231"/>
    </location>
</feature>
<dbReference type="AlphaFoldDB" id="A0A8C3P6Q6"/>
<proteinExistence type="predicted"/>
<dbReference type="PANTHER" id="PTHR16830">
    <property type="entry name" value="SH2 CONTAINING ADAPTOR PRAM-1 RELATED"/>
    <property type="match status" value="1"/>
</dbReference>
<dbReference type="Proteomes" id="UP000694380">
    <property type="component" value="Unplaced"/>
</dbReference>
<reference evidence="2" key="1">
    <citation type="submission" date="2025-08" db="UniProtKB">
        <authorList>
            <consortium name="Ensembl"/>
        </authorList>
    </citation>
    <scope>IDENTIFICATION</scope>
</reference>